<feature type="domain" description="UspA" evidence="2">
    <location>
        <begin position="142"/>
        <end position="278"/>
    </location>
</feature>
<dbReference type="InterPro" id="IPR014729">
    <property type="entry name" value="Rossmann-like_a/b/a_fold"/>
</dbReference>
<feature type="domain" description="UspA" evidence="2">
    <location>
        <begin position="3"/>
        <end position="130"/>
    </location>
</feature>
<protein>
    <submittedName>
        <fullName evidence="3">Universal stress protein</fullName>
    </submittedName>
</protein>
<evidence type="ECO:0000313" key="3">
    <source>
        <dbReference type="EMBL" id="TGB15189.1"/>
    </source>
</evidence>
<evidence type="ECO:0000256" key="1">
    <source>
        <dbReference type="ARBA" id="ARBA00008791"/>
    </source>
</evidence>
<comment type="caution">
    <text evidence="3">The sequence shown here is derived from an EMBL/GenBank/DDBJ whole genome shotgun (WGS) entry which is preliminary data.</text>
</comment>
<dbReference type="InterPro" id="IPR006016">
    <property type="entry name" value="UspA"/>
</dbReference>
<dbReference type="EMBL" id="SRID01000041">
    <property type="protein sequence ID" value="TGB15189.1"/>
    <property type="molecule type" value="Genomic_DNA"/>
</dbReference>
<dbReference type="InterPro" id="IPR006015">
    <property type="entry name" value="Universal_stress_UspA"/>
</dbReference>
<accession>A0A4Z0HF83</accession>
<dbReference type="Pfam" id="PF00582">
    <property type="entry name" value="Usp"/>
    <property type="match status" value="2"/>
</dbReference>
<dbReference type="PANTHER" id="PTHR46268">
    <property type="entry name" value="STRESS RESPONSE PROTEIN NHAX"/>
    <property type="match status" value="1"/>
</dbReference>
<dbReference type="Proteomes" id="UP000297948">
    <property type="component" value="Unassembled WGS sequence"/>
</dbReference>
<gene>
    <name evidence="3" type="ORF">E4099_07185</name>
</gene>
<dbReference type="PANTHER" id="PTHR46268:SF6">
    <property type="entry name" value="UNIVERSAL STRESS PROTEIN UP12"/>
    <property type="match status" value="1"/>
</dbReference>
<comment type="similarity">
    <text evidence="1">Belongs to the universal stress protein A family.</text>
</comment>
<evidence type="ECO:0000259" key="2">
    <source>
        <dbReference type="Pfam" id="PF00582"/>
    </source>
</evidence>
<dbReference type="SUPFAM" id="SSF52402">
    <property type="entry name" value="Adenine nucleotide alpha hydrolases-like"/>
    <property type="match status" value="2"/>
</dbReference>
<sequence>MAMPLVVGVDGSEASLEAVDWAAREARWHRAPLCLIHVADGGCPPEDQGGTAAGLTDTAVARAASGAPEVSLTSEVLRGADPAAALIERGRNALAVVLGARGRGTLEGLLVGSVSLAVAGRADCPAIVVRGAPEHRRDRFGSVVVGIEDGAGSGTALEFAHREARARGCGLVVVHAGREPLRGTAHRPFSTQDAPDGGRRRPAEVLDAALDGLGGGYPDVPVERRVVDAPARQALLAAASEADLLVVGGHRRTGHFTLHLGLVSHGVLHHAPCPVAVAPQI</sequence>
<proteinExistence type="inferred from homology"/>
<reference evidence="3 4" key="1">
    <citation type="submission" date="2019-03" db="EMBL/GenBank/DDBJ databases">
        <authorList>
            <person name="Gonzalez-Pimentel J.L."/>
        </authorList>
    </citation>
    <scope>NUCLEOTIDE SEQUENCE [LARGE SCALE GENOMIC DNA]</scope>
    <source>
        <strain evidence="3 4">JCM 31289</strain>
    </source>
</reference>
<keyword evidence="4" id="KW-1185">Reference proteome</keyword>
<dbReference type="PRINTS" id="PR01438">
    <property type="entry name" value="UNVRSLSTRESS"/>
</dbReference>
<name>A0A4Z0HF83_9ACTN</name>
<evidence type="ECO:0000313" key="4">
    <source>
        <dbReference type="Proteomes" id="UP000297948"/>
    </source>
</evidence>
<dbReference type="AlphaFoldDB" id="A0A4Z0HF83"/>
<dbReference type="Gene3D" id="3.40.50.620">
    <property type="entry name" value="HUPs"/>
    <property type="match status" value="2"/>
</dbReference>
<dbReference type="OrthoDB" id="9816117at2"/>
<organism evidence="3 4">
    <name type="scientific">Streptomyces palmae</name>
    <dbReference type="NCBI Taxonomy" id="1701085"/>
    <lineage>
        <taxon>Bacteria</taxon>
        <taxon>Bacillati</taxon>
        <taxon>Actinomycetota</taxon>
        <taxon>Actinomycetes</taxon>
        <taxon>Kitasatosporales</taxon>
        <taxon>Streptomycetaceae</taxon>
        <taxon>Streptomyces</taxon>
    </lineage>
</organism>